<gene>
    <name evidence="1" type="ORF">RFULGI_LOCUS12069</name>
</gene>
<dbReference type="EMBL" id="CAJVPZ010028026">
    <property type="protein sequence ID" value="CAG8730112.1"/>
    <property type="molecule type" value="Genomic_DNA"/>
</dbReference>
<reference evidence="1" key="1">
    <citation type="submission" date="2021-06" db="EMBL/GenBank/DDBJ databases">
        <authorList>
            <person name="Kallberg Y."/>
            <person name="Tangrot J."/>
            <person name="Rosling A."/>
        </authorList>
    </citation>
    <scope>NUCLEOTIDE SEQUENCE</scope>
    <source>
        <strain evidence="1">IN212</strain>
    </source>
</reference>
<feature type="non-terminal residue" evidence="1">
    <location>
        <position position="1"/>
    </location>
</feature>
<accession>A0A9N9IDA0</accession>
<name>A0A9N9IDA0_9GLOM</name>
<dbReference type="Proteomes" id="UP000789396">
    <property type="component" value="Unassembled WGS sequence"/>
</dbReference>
<evidence type="ECO:0000313" key="1">
    <source>
        <dbReference type="EMBL" id="CAG8730112.1"/>
    </source>
</evidence>
<sequence length="310" mass="35544">MAKGRSRQNIGSCAICGCKNTSETFRKLTEKSLKITNNSPNSDLIIEALKVGDELCQKHYNNLVAFERGQVNRKRKTHNDLSYNLNTAQQSKIHKQQLLLHQVGEIGKLDPITKLKPYNSLSKTAQRNCSKKGALLFQDSVNETIPIAFHSNDKLILHETAFSINNNHYRFVYKNNENQQFNNSDKSFLQMIVCATDWERISRAAYRELAAICQNLPRECAVANMRQQINKEMNKCISTTIFNLEYTENNIVDRCKVNHVMFTFAILNDLENINKPGSHHLLILYSGVEKYDTLQIALEFLAKDLEDIKD</sequence>
<keyword evidence="2" id="KW-1185">Reference proteome</keyword>
<protein>
    <submittedName>
        <fullName evidence="1">13925_t:CDS:1</fullName>
    </submittedName>
</protein>
<proteinExistence type="predicted"/>
<dbReference type="OrthoDB" id="2336420at2759"/>
<evidence type="ECO:0000313" key="2">
    <source>
        <dbReference type="Proteomes" id="UP000789396"/>
    </source>
</evidence>
<organism evidence="1 2">
    <name type="scientific">Racocetra fulgida</name>
    <dbReference type="NCBI Taxonomy" id="60492"/>
    <lineage>
        <taxon>Eukaryota</taxon>
        <taxon>Fungi</taxon>
        <taxon>Fungi incertae sedis</taxon>
        <taxon>Mucoromycota</taxon>
        <taxon>Glomeromycotina</taxon>
        <taxon>Glomeromycetes</taxon>
        <taxon>Diversisporales</taxon>
        <taxon>Gigasporaceae</taxon>
        <taxon>Racocetra</taxon>
    </lineage>
</organism>
<dbReference type="PROSITE" id="PS51257">
    <property type="entry name" value="PROKAR_LIPOPROTEIN"/>
    <property type="match status" value="1"/>
</dbReference>
<comment type="caution">
    <text evidence="1">The sequence shown here is derived from an EMBL/GenBank/DDBJ whole genome shotgun (WGS) entry which is preliminary data.</text>
</comment>
<dbReference type="AlphaFoldDB" id="A0A9N9IDA0"/>